<dbReference type="InterPro" id="IPR032534">
    <property type="entry name" value="EcxA_zinc-bd"/>
</dbReference>
<gene>
    <name evidence="5" type="ORF">AVDCRST_MAG15-302</name>
</gene>
<evidence type="ECO:0000259" key="4">
    <source>
        <dbReference type="Pfam" id="PF17148"/>
    </source>
</evidence>
<dbReference type="Pfam" id="PF16313">
    <property type="entry name" value="DUF4953"/>
    <property type="match status" value="1"/>
</dbReference>
<feature type="domain" description="EcxA zinc-binding" evidence="3">
    <location>
        <begin position="477"/>
        <end position="771"/>
    </location>
</feature>
<dbReference type="CDD" id="cd04276">
    <property type="entry name" value="ZnMc_MMP_like_2"/>
    <property type="match status" value="1"/>
</dbReference>
<proteinExistence type="predicted"/>
<dbReference type="EMBL" id="CADCUU010000047">
    <property type="protein sequence ID" value="CAA9388443.1"/>
    <property type="molecule type" value="Genomic_DNA"/>
</dbReference>
<dbReference type="InterPro" id="IPR034032">
    <property type="entry name" value="Zn_MMP-like_bac"/>
</dbReference>
<dbReference type="Pfam" id="PF17148">
    <property type="entry name" value="DUF5117"/>
    <property type="match status" value="1"/>
</dbReference>
<name>A0A6J4NHP7_9RHOB</name>
<dbReference type="PANTHER" id="PTHR38478:SF1">
    <property type="entry name" value="ZINC DEPENDENT METALLOPROTEASE DOMAIN LIPOPROTEIN"/>
    <property type="match status" value="1"/>
</dbReference>
<evidence type="ECO:0000313" key="5">
    <source>
        <dbReference type="EMBL" id="CAA9388443.1"/>
    </source>
</evidence>
<dbReference type="PANTHER" id="PTHR38478">
    <property type="entry name" value="PEPTIDASE M1A AND M12B"/>
    <property type="match status" value="1"/>
</dbReference>
<reference evidence="5" key="1">
    <citation type="submission" date="2020-02" db="EMBL/GenBank/DDBJ databases">
        <authorList>
            <person name="Meier V. D."/>
        </authorList>
    </citation>
    <scope>NUCLEOTIDE SEQUENCE</scope>
    <source>
        <strain evidence="5">AVDCRST_MAG15</strain>
    </source>
</reference>
<dbReference type="AlphaFoldDB" id="A0A6J4NHP7"/>
<feature type="region of interest" description="Disordered" evidence="1">
    <location>
        <begin position="138"/>
        <end position="179"/>
    </location>
</feature>
<feature type="domain" description="DUF5117" evidence="4">
    <location>
        <begin position="185"/>
        <end position="342"/>
    </location>
</feature>
<evidence type="ECO:0008006" key="6">
    <source>
        <dbReference type="Google" id="ProtNLM"/>
    </source>
</evidence>
<feature type="signal peptide" evidence="2">
    <location>
        <begin position="1"/>
        <end position="27"/>
    </location>
</feature>
<dbReference type="SUPFAM" id="SSF55486">
    <property type="entry name" value="Metalloproteases ('zincins'), catalytic domain"/>
    <property type="match status" value="1"/>
</dbReference>
<accession>A0A6J4NHP7</accession>
<feature type="chain" id="PRO_5026801999" description="DUF5117 domain-containing protein" evidence="2">
    <location>
        <begin position="28"/>
        <end position="877"/>
    </location>
</feature>
<keyword evidence="2" id="KW-0732">Signal</keyword>
<evidence type="ECO:0000256" key="1">
    <source>
        <dbReference type="SAM" id="MobiDB-lite"/>
    </source>
</evidence>
<dbReference type="InterPro" id="IPR024079">
    <property type="entry name" value="MetalloPept_cat_dom_sf"/>
</dbReference>
<dbReference type="GO" id="GO:0008237">
    <property type="term" value="F:metallopeptidase activity"/>
    <property type="evidence" value="ECO:0007669"/>
    <property type="project" value="InterPro"/>
</dbReference>
<evidence type="ECO:0000256" key="2">
    <source>
        <dbReference type="SAM" id="SignalP"/>
    </source>
</evidence>
<dbReference type="Gene3D" id="3.40.390.10">
    <property type="entry name" value="Collagenase (Catalytic Domain)"/>
    <property type="match status" value="1"/>
</dbReference>
<organism evidence="5">
    <name type="scientific">uncultured Rubellimicrobium sp</name>
    <dbReference type="NCBI Taxonomy" id="543078"/>
    <lineage>
        <taxon>Bacteria</taxon>
        <taxon>Pseudomonadati</taxon>
        <taxon>Pseudomonadota</taxon>
        <taxon>Alphaproteobacteria</taxon>
        <taxon>Rhodobacterales</taxon>
        <taxon>Roseobacteraceae</taxon>
        <taxon>Rubellimicrobium</taxon>
        <taxon>environmental samples</taxon>
    </lineage>
</organism>
<dbReference type="InterPro" id="IPR033413">
    <property type="entry name" value="DUF5117"/>
</dbReference>
<protein>
    <recommendedName>
        <fullName evidence="6">DUF5117 domain-containing protein</fullName>
    </recommendedName>
</protein>
<evidence type="ECO:0000259" key="3">
    <source>
        <dbReference type="Pfam" id="PF16313"/>
    </source>
</evidence>
<sequence>MRSLTPHLLASSCALALLAWFSSPSTAQESPATNVVTGAEADSAPDATADTAAQLLDGAEPVGQGRLQVWTKDGRVILGVPPDLLDEPFHWYVEVVGLPAGVVAEQIEAGDLIARFERQGDRLFIRDLSASSTIRVGTEPEVPSLPDPGDPAVGMHVGDEPGGMLSGLAGEDGAPAEPPSIDPHSLPISEALALTETGAILAALPIAAEQADGTALVDVTDLFTSDVGGLSAARYAALTGLVPNGVDPSRSYLEAVRVNGDALTIRSGLTFLGVDAANPTGTPRPVSMDVGHTIHILPEMPMEPRLFDPRVGFFEVAFTEFEAASGAAVDAGALIARHRLVKADPSAAVSDPVEPITFWIGPGTPERWRPAMRAAVEMWLPAFEAAGFSNALQVLEAPSPEEDPDWAVEDATRHVIRWLPSRYPNAMGPHVVDPRTGEILASHIIIWPDVVEYFSLYYYSVFGGVDPRAASLPLPFDLQSELLTYIVGHEVGHALGLRHNQMASTAWSVDQMRDPAFANRMGPNSSLMAYGRFNQVAQPDDGITQFWSVIGPYDFAAIRWGYGEFADQAALDAFAATFDEDRALHWGAGEMIPELARDSFDPRVQRENSGAERIEATQLATANTVRALERLPEAASDEATFQQAFLVSLKTHAGYVSSVQSLVAGTEHVFDPGEGPLVARVPAEEQAEAVAYLLGEGAATFDAYRDPVLIERLAVVGGARMVDEAQAKLVSDLLVGGRLAILDSQADLYPGAYGPADLGQDVMDAVWDDLGATSRTSRVLQAAWVDTHLASATAWAQADAIEAAGLEQTRAAGMADAAGMILVETGDDTVYPAWLRDALPELRERLRGAATAAADDTDRLHYEDMAASIERLMGALG</sequence>